<dbReference type="OrthoDB" id="272549at2759"/>
<organism evidence="2 3">
    <name type="scientific">Leishmania panamensis</name>
    <dbReference type="NCBI Taxonomy" id="5679"/>
    <lineage>
        <taxon>Eukaryota</taxon>
        <taxon>Discoba</taxon>
        <taxon>Euglenozoa</taxon>
        <taxon>Kinetoplastea</taxon>
        <taxon>Metakinetoplastina</taxon>
        <taxon>Trypanosomatida</taxon>
        <taxon>Trypanosomatidae</taxon>
        <taxon>Leishmaniinae</taxon>
        <taxon>Leishmania</taxon>
        <taxon>Leishmania guyanensis species complex</taxon>
    </lineage>
</organism>
<dbReference type="EMBL" id="CP009389">
    <property type="protein sequence ID" value="AIN97765.1"/>
    <property type="molecule type" value="Genomic_DNA"/>
</dbReference>
<evidence type="ECO:0000313" key="3">
    <source>
        <dbReference type="Proteomes" id="UP000063063"/>
    </source>
</evidence>
<dbReference type="AlphaFoldDB" id="A0A088RPL5"/>
<evidence type="ECO:0000256" key="1">
    <source>
        <dbReference type="SAM" id="MobiDB-lite"/>
    </source>
</evidence>
<accession>A0A088RPL5</accession>
<protein>
    <submittedName>
        <fullName evidence="2">Uncharacterized protein</fullName>
    </submittedName>
</protein>
<feature type="compositionally biased region" description="Acidic residues" evidence="1">
    <location>
        <begin position="184"/>
        <end position="194"/>
    </location>
</feature>
<feature type="compositionally biased region" description="Low complexity" evidence="1">
    <location>
        <begin position="141"/>
        <end position="155"/>
    </location>
</feature>
<keyword evidence="3" id="KW-1185">Reference proteome</keyword>
<dbReference type="InterPro" id="IPR032675">
    <property type="entry name" value="LRR_dom_sf"/>
</dbReference>
<sequence>MTQGAPADFSLLRYSAGDVLHFVFANGVRRRVSAEGAPPLPGLSLVVELQEKQVVHDKLHKCGTIDDPLYLEDLSHIGTHEQWCAHAQTACALAKNAVARCLQRRLEVRARRYGEAVVHLAQAPPSLMDSEQKAPATATDSLSMATAHSSSSHTSSRQEHPRSSVNAERSTEEEVSFPTSNEASEVEEEEEEDLETHLLQHPTLDGDMAAAWLRRRYLRCCDVISIDPSVAVRDRFSQCVRVTLGGTLGSSAARRTGSPLSRVPDAPATLPSTPGGQSWMSFPGIMLLLRKLCTVPYEVNADFTGCTEVGQHPRHFIALLGVLEGCRNIVVSLNFAKTCLSDDEVRVLCLFCHAYLRRLQILDLSGNKRITDKVAVCLKQLAASSPLLCRLVVRGTSLSRANVRTVAGILSRKAL</sequence>
<dbReference type="Gene3D" id="3.80.10.10">
    <property type="entry name" value="Ribonuclease Inhibitor"/>
    <property type="match status" value="1"/>
</dbReference>
<dbReference type="Proteomes" id="UP000063063">
    <property type="component" value="Chromosome 20"/>
</dbReference>
<name>A0A088RPL5_LEIPA</name>
<feature type="region of interest" description="Disordered" evidence="1">
    <location>
        <begin position="124"/>
        <end position="201"/>
    </location>
</feature>
<proteinExistence type="predicted"/>
<dbReference type="SUPFAM" id="SSF52047">
    <property type="entry name" value="RNI-like"/>
    <property type="match status" value="1"/>
</dbReference>
<dbReference type="RefSeq" id="XP_010698472.1">
    <property type="nucleotide sequence ID" value="XM_010700170.1"/>
</dbReference>
<dbReference type="VEuPathDB" id="TriTrypDB:LPMP_202690"/>
<gene>
    <name evidence="2" type="ORF">LPMP_202690</name>
</gene>
<reference evidence="2 3" key="1">
    <citation type="journal article" date="2015" name="Sci. Rep.">
        <title>The genome of Leishmania panamensis: insights into genomics of the L. (Viannia) subgenus.</title>
        <authorList>
            <person name="Llanes A."/>
            <person name="Restrepo C.M."/>
            <person name="Vecchio G.D."/>
            <person name="Anguizola F.J."/>
            <person name="Lleonart R."/>
        </authorList>
    </citation>
    <scope>NUCLEOTIDE SEQUENCE [LARGE SCALE GENOMIC DNA]</scope>
    <source>
        <strain evidence="2 3">MHOM/PA/94/PSC-1</strain>
    </source>
</reference>
<evidence type="ECO:0000313" key="2">
    <source>
        <dbReference type="EMBL" id="AIN97765.1"/>
    </source>
</evidence>
<dbReference type="VEuPathDB" id="TriTrypDB:LPAL13_200032700"/>
<dbReference type="eggNOG" id="ENOG502SIRS">
    <property type="taxonomic scope" value="Eukaryota"/>
</dbReference>
<dbReference type="GeneID" id="22574479"/>
<feature type="region of interest" description="Disordered" evidence="1">
    <location>
        <begin position="252"/>
        <end position="273"/>
    </location>
</feature>
<dbReference type="KEGG" id="lpan:LPMP_202690"/>